<dbReference type="EMBL" id="JAYKLX010000001">
    <property type="protein sequence ID" value="MEB3344267.1"/>
    <property type="molecule type" value="Genomic_DNA"/>
</dbReference>
<evidence type="ECO:0000313" key="3">
    <source>
        <dbReference type="Proteomes" id="UP001327027"/>
    </source>
</evidence>
<gene>
    <name evidence="2" type="ORF">U6A24_02285</name>
</gene>
<sequence length="70" mass="7865">MKKVFLTVSTVFTLALIFSVNFQNNDLVQNSAFADGTCCPEEDSLCRLNGEWNRDYYYKTSGSCSGDSDF</sequence>
<comment type="caution">
    <text evidence="2">The sequence shown here is derived from an EMBL/GenBank/DDBJ whole genome shotgun (WGS) entry which is preliminary data.</text>
</comment>
<feature type="signal peptide" evidence="1">
    <location>
        <begin position="1"/>
        <end position="24"/>
    </location>
</feature>
<evidence type="ECO:0000313" key="2">
    <source>
        <dbReference type="EMBL" id="MEB3344267.1"/>
    </source>
</evidence>
<protein>
    <recommendedName>
        <fullName evidence="4">Secreted protein</fullName>
    </recommendedName>
</protein>
<accession>A0ABU5ZRQ9</accession>
<evidence type="ECO:0008006" key="4">
    <source>
        <dbReference type="Google" id="ProtNLM"/>
    </source>
</evidence>
<keyword evidence="1" id="KW-0732">Signal</keyword>
<dbReference type="RefSeq" id="WP_324178316.1">
    <property type="nucleotide sequence ID" value="NZ_BAABAW010000016.1"/>
</dbReference>
<evidence type="ECO:0000256" key="1">
    <source>
        <dbReference type="SAM" id="SignalP"/>
    </source>
</evidence>
<proteinExistence type="predicted"/>
<reference evidence="2 3" key="1">
    <citation type="journal article" date="2013" name="Int. J. Syst. Evol. Microbiol.">
        <title>Aquimarina gracilis sp. nov., isolated from the gut microflora of a mussel, Mytilus coruscus, and emended description of Aquimarina spongiae.</title>
        <authorList>
            <person name="Park S.C."/>
            <person name="Choe H.N."/>
            <person name="Baik K.S."/>
            <person name="Seong C.N."/>
        </authorList>
    </citation>
    <scope>NUCLEOTIDE SEQUENCE [LARGE SCALE GENOMIC DNA]</scope>
    <source>
        <strain evidence="2 3">PSC32</strain>
    </source>
</reference>
<dbReference type="Proteomes" id="UP001327027">
    <property type="component" value="Unassembled WGS sequence"/>
</dbReference>
<name>A0ABU5ZRQ9_9FLAO</name>
<feature type="chain" id="PRO_5045256513" description="Secreted protein" evidence="1">
    <location>
        <begin position="25"/>
        <end position="70"/>
    </location>
</feature>
<keyword evidence="3" id="KW-1185">Reference proteome</keyword>
<organism evidence="2 3">
    <name type="scientific">Aquimarina gracilis</name>
    <dbReference type="NCBI Taxonomy" id="874422"/>
    <lineage>
        <taxon>Bacteria</taxon>
        <taxon>Pseudomonadati</taxon>
        <taxon>Bacteroidota</taxon>
        <taxon>Flavobacteriia</taxon>
        <taxon>Flavobacteriales</taxon>
        <taxon>Flavobacteriaceae</taxon>
        <taxon>Aquimarina</taxon>
    </lineage>
</organism>